<reference evidence="2" key="1">
    <citation type="submission" date="2021-01" db="EMBL/GenBank/DDBJ databases">
        <authorList>
            <consortium name="Genoscope - CEA"/>
            <person name="William W."/>
        </authorList>
    </citation>
    <scope>NUCLEOTIDE SEQUENCE</scope>
</reference>
<comment type="caution">
    <text evidence="2">The sequence shown here is derived from an EMBL/GenBank/DDBJ whole genome shotgun (WGS) entry which is preliminary data.</text>
</comment>
<dbReference type="Proteomes" id="UP000683925">
    <property type="component" value="Unassembled WGS sequence"/>
</dbReference>
<keyword evidence="1" id="KW-0472">Membrane</keyword>
<organism evidence="2 3">
    <name type="scientific">Paramecium octaurelia</name>
    <dbReference type="NCBI Taxonomy" id="43137"/>
    <lineage>
        <taxon>Eukaryota</taxon>
        <taxon>Sar</taxon>
        <taxon>Alveolata</taxon>
        <taxon>Ciliophora</taxon>
        <taxon>Intramacronucleata</taxon>
        <taxon>Oligohymenophorea</taxon>
        <taxon>Peniculida</taxon>
        <taxon>Parameciidae</taxon>
        <taxon>Paramecium</taxon>
    </lineage>
</organism>
<feature type="transmembrane region" description="Helical" evidence="1">
    <location>
        <begin position="374"/>
        <end position="395"/>
    </location>
</feature>
<evidence type="ECO:0000313" key="2">
    <source>
        <dbReference type="EMBL" id="CAD8199054.1"/>
    </source>
</evidence>
<name>A0A8S1XDB5_PAROT</name>
<dbReference type="OrthoDB" id="77931at2759"/>
<gene>
    <name evidence="2" type="ORF">POCTA_138.1.T1180124</name>
</gene>
<dbReference type="EMBL" id="CAJJDP010000118">
    <property type="protein sequence ID" value="CAD8199054.1"/>
    <property type="molecule type" value="Genomic_DNA"/>
</dbReference>
<keyword evidence="1" id="KW-0812">Transmembrane</keyword>
<accession>A0A8S1XDB5</accession>
<evidence type="ECO:0000313" key="3">
    <source>
        <dbReference type="Proteomes" id="UP000683925"/>
    </source>
</evidence>
<proteinExistence type="predicted"/>
<protein>
    <recommendedName>
        <fullName evidence="4">Transmembrane protein</fullName>
    </recommendedName>
</protein>
<dbReference type="PANTHER" id="PTHR11319">
    <property type="entry name" value="G PROTEIN-COUPLED RECEPTOR-RELATED"/>
    <property type="match status" value="1"/>
</dbReference>
<keyword evidence="3" id="KW-1185">Reference proteome</keyword>
<evidence type="ECO:0008006" key="4">
    <source>
        <dbReference type="Google" id="ProtNLM"/>
    </source>
</evidence>
<dbReference type="AlphaFoldDB" id="A0A8S1XDB5"/>
<evidence type="ECO:0000256" key="1">
    <source>
        <dbReference type="SAM" id="Phobius"/>
    </source>
</evidence>
<dbReference type="PANTHER" id="PTHR11319:SF35">
    <property type="entry name" value="OUTER MEMBRANE PROTEIN PMPC-RELATED"/>
    <property type="match status" value="1"/>
</dbReference>
<keyword evidence="1" id="KW-1133">Transmembrane helix</keyword>
<sequence>MLEQMEKYLSMYICQQDKKISSYEIFDWKNKFYYKSNLIFRIFVLDGDMNSIQIQIIHIALLQADNLIHQKMKTKSLQIIILIYIKFILINPLRLQFYCNSINVPIYSNSFPFELVSYHSNYNLRINIKTFDCQFGEIKNLTNLSCEKCDFSKGLYTLTLNSERCDIKDDLTIINVQNNQLVLRAGFWRPYFDTKAIDFCLNLQENCLGGISQGDREYLQNLTLVLVLQVILVHFVNNVIYITPEEMDNIQQSKGFHAGYVLRGKETSCQFLESLKLILQGNIKTIEQYTKYLPLKILRNSIYMSKNQSGTLIKMLTNYFQIIVSITTFQLQFSVGLNYTLNAVGNPLQTSSYSLDCFLGDLRELQINLQYIRIIWQITLPVLYISLFIGCYFFATLIRKTKFNQSVATTTSIYIYNSKFIIKFFYTSIKF</sequence>